<proteinExistence type="predicted"/>
<reference evidence="2" key="1">
    <citation type="journal article" date="2023" name="Nat. Plants">
        <title>Single-cell RNA sequencing provides a high-resolution roadmap for understanding the multicellular compartmentation of specialized metabolism.</title>
        <authorList>
            <person name="Sun S."/>
            <person name="Shen X."/>
            <person name="Li Y."/>
            <person name="Li Y."/>
            <person name="Wang S."/>
            <person name="Li R."/>
            <person name="Zhang H."/>
            <person name="Shen G."/>
            <person name="Guo B."/>
            <person name="Wei J."/>
            <person name="Xu J."/>
            <person name="St-Pierre B."/>
            <person name="Chen S."/>
            <person name="Sun C."/>
        </authorList>
    </citation>
    <scope>NUCLEOTIDE SEQUENCE [LARGE SCALE GENOMIC DNA]</scope>
</reference>
<comment type="caution">
    <text evidence="1">The sequence shown here is derived from an EMBL/GenBank/DDBJ whole genome shotgun (WGS) entry which is preliminary data.</text>
</comment>
<gene>
    <name evidence="1" type="ORF">M9H77_25511</name>
</gene>
<dbReference type="Proteomes" id="UP001060085">
    <property type="component" value="Linkage Group LG06"/>
</dbReference>
<organism evidence="1 2">
    <name type="scientific">Catharanthus roseus</name>
    <name type="common">Madagascar periwinkle</name>
    <name type="synonym">Vinca rosea</name>
    <dbReference type="NCBI Taxonomy" id="4058"/>
    <lineage>
        <taxon>Eukaryota</taxon>
        <taxon>Viridiplantae</taxon>
        <taxon>Streptophyta</taxon>
        <taxon>Embryophyta</taxon>
        <taxon>Tracheophyta</taxon>
        <taxon>Spermatophyta</taxon>
        <taxon>Magnoliopsida</taxon>
        <taxon>eudicotyledons</taxon>
        <taxon>Gunneridae</taxon>
        <taxon>Pentapetalae</taxon>
        <taxon>asterids</taxon>
        <taxon>lamiids</taxon>
        <taxon>Gentianales</taxon>
        <taxon>Apocynaceae</taxon>
        <taxon>Rauvolfioideae</taxon>
        <taxon>Vinceae</taxon>
        <taxon>Catharanthinae</taxon>
        <taxon>Catharanthus</taxon>
    </lineage>
</organism>
<keyword evidence="2" id="KW-1185">Reference proteome</keyword>
<sequence>MTLAPPTPTSTTALLPLLSTSQLTPSSAPLMMQDPSALDPLMMQDPPTTSQSYASQSTQSVPDIDPSAWRPPLGDSRELLYLHVNQVATHITAIFQEQFNGPYHTWSKIPQLGGWGAGKHMGGSFSFTEMIMKWDLTQRFSKSKYLEELHKHQKGEKKGEDLNSLNILFCRRNFKRSEERPRRILRRQVLLCPMISSRWPL</sequence>
<protein>
    <submittedName>
        <fullName evidence="1">Uncharacterized protein</fullName>
    </submittedName>
</protein>
<dbReference type="EMBL" id="CM044706">
    <property type="protein sequence ID" value="KAI5656718.1"/>
    <property type="molecule type" value="Genomic_DNA"/>
</dbReference>
<evidence type="ECO:0000313" key="1">
    <source>
        <dbReference type="EMBL" id="KAI5656718.1"/>
    </source>
</evidence>
<accession>A0ACC0A9P1</accession>
<name>A0ACC0A9P1_CATRO</name>
<evidence type="ECO:0000313" key="2">
    <source>
        <dbReference type="Proteomes" id="UP001060085"/>
    </source>
</evidence>